<dbReference type="EMBL" id="NGAF01000068">
    <property type="protein sequence ID" value="OXR39769.1"/>
    <property type="molecule type" value="Genomic_DNA"/>
</dbReference>
<organism evidence="1 2">
    <name type="scientific">Nocardia cerradoensis</name>
    <dbReference type="NCBI Taxonomy" id="85688"/>
    <lineage>
        <taxon>Bacteria</taxon>
        <taxon>Bacillati</taxon>
        <taxon>Actinomycetota</taxon>
        <taxon>Actinomycetes</taxon>
        <taxon>Mycobacteriales</taxon>
        <taxon>Nocardiaceae</taxon>
        <taxon>Nocardia</taxon>
    </lineage>
</organism>
<protein>
    <submittedName>
        <fullName evidence="1">Formyl-CoA:oxalate CoA-transferase</fullName>
        <ecNumber evidence="1">2.8.3.16</ecNumber>
    </submittedName>
</protein>
<dbReference type="AlphaFoldDB" id="A0A231GT18"/>
<dbReference type="Gene3D" id="3.40.50.10540">
    <property type="entry name" value="Crotonobetainyl-coa:carnitine coa-transferase, domain 1"/>
    <property type="match status" value="1"/>
</dbReference>
<reference evidence="1 2" key="1">
    <citation type="submission" date="2017-07" db="EMBL/GenBank/DDBJ databases">
        <title>First draft Genome Sequence of Nocardia cerradoensis isolated from human infection.</title>
        <authorList>
            <person name="Carrasco G."/>
        </authorList>
    </citation>
    <scope>NUCLEOTIDE SEQUENCE [LARGE SCALE GENOMIC DNA]</scope>
    <source>
        <strain evidence="1 2">CNM20130759</strain>
    </source>
</reference>
<evidence type="ECO:0000313" key="2">
    <source>
        <dbReference type="Proteomes" id="UP000215506"/>
    </source>
</evidence>
<keyword evidence="2" id="KW-1185">Reference proteome</keyword>
<proteinExistence type="predicted"/>
<gene>
    <name evidence="1" type="primary">frc</name>
    <name evidence="1" type="ORF">B7C42_08154</name>
</gene>
<comment type="caution">
    <text evidence="1">The sequence shown here is derived from an EMBL/GenBank/DDBJ whole genome shotgun (WGS) entry which is preliminary data.</text>
</comment>
<dbReference type="GO" id="GO:0033608">
    <property type="term" value="F:formyl-CoA transferase activity"/>
    <property type="evidence" value="ECO:0007669"/>
    <property type="project" value="UniProtKB-EC"/>
</dbReference>
<name>A0A231GT18_9NOCA</name>
<accession>A0A231GT18</accession>
<dbReference type="Proteomes" id="UP000215506">
    <property type="component" value="Unassembled WGS sequence"/>
</dbReference>
<sequence>MNPSNSQHRGVLRTAIHPAFGEYRQIPHPIIYDRKDTAVRSHAPFVGEHTMQVLREAGLSAAEITQLLSDGAAVQGRQKPADL</sequence>
<dbReference type="SUPFAM" id="SSF89796">
    <property type="entry name" value="CoA-transferase family III (CaiB/BaiF)"/>
    <property type="match status" value="1"/>
</dbReference>
<evidence type="ECO:0000313" key="1">
    <source>
        <dbReference type="EMBL" id="OXR39769.1"/>
    </source>
</evidence>
<keyword evidence="1" id="KW-0808">Transferase</keyword>
<dbReference type="EC" id="2.8.3.16" evidence="1"/>
<dbReference type="InterPro" id="IPR023606">
    <property type="entry name" value="CoA-Trfase_III_dom_1_sf"/>
</dbReference>